<accession>A0A024T9F9</accession>
<dbReference type="STRING" id="157072.A0A024T9F9"/>
<dbReference type="SUPFAM" id="SSF53098">
    <property type="entry name" value="Ribonuclease H-like"/>
    <property type="match status" value="1"/>
</dbReference>
<dbReference type="InterPro" id="IPR013520">
    <property type="entry name" value="Ribonucl_H"/>
</dbReference>
<proteinExistence type="inferred from homology"/>
<evidence type="ECO:0000256" key="5">
    <source>
        <dbReference type="ARBA" id="ARBA00022839"/>
    </source>
</evidence>
<evidence type="ECO:0000256" key="1">
    <source>
        <dbReference type="ARBA" id="ARBA00004123"/>
    </source>
</evidence>
<evidence type="ECO:0000313" key="9">
    <source>
        <dbReference type="EMBL" id="ETV90683.1"/>
    </source>
</evidence>
<dbReference type="EMBL" id="KI914026">
    <property type="protein sequence ID" value="ETV90683.1"/>
    <property type="molecule type" value="Genomic_DNA"/>
</dbReference>
<evidence type="ECO:0000256" key="4">
    <source>
        <dbReference type="ARBA" id="ARBA00022801"/>
    </source>
</evidence>
<keyword evidence="3" id="KW-0540">Nuclease</keyword>
<dbReference type="InterPro" id="IPR036397">
    <property type="entry name" value="RNaseH_sf"/>
</dbReference>
<dbReference type="GO" id="GO:0005634">
    <property type="term" value="C:nucleus"/>
    <property type="evidence" value="ECO:0007669"/>
    <property type="project" value="UniProtKB-SubCell"/>
</dbReference>
<sequence>MGTFGALSDEEEGEIVEDEQTKLEAKAAVAGLAPLGTAAPPADNPPSTKSNPPDNRSNDHKRAAPETPSHGGDTKRRRVDSNKPPSADAADKNTHDTLSMAERKAQLSILLREPFQVRTSRVLLNFNCWFDSVLRYTWVPRISADDLQSILLHFTDPVQYSNSKYLEDWDDECRPAKLCFVLAKGFHPDVLSKAMTAKDSPLTFFTSCSSMPLALSTTAAMESNAKIKEMPLPRLLSRFPSPLIDLEMLGSDDLFGAKVELTMLAIFTTDPPPPSTLSATAPPPSKGGWTDELLFHPAGTFFRKTTNQTGDWRLDGDLLHLSWKVAQSSEKDNANVTAIDVLQADDDSLRRFRTSDHLDATYAPTAPTAKPRPKRQLRLTLLRAAAIGPSVSASTRFPKLPTDNDRPDSLPPVSYYLLSYADRLAHQYPVDIAAEQSALAKKTNGQSTDVFVTTTDLPSLPEPNVLAVDCEMCETVLGSELTRVTLVNADGAVVYDQLVKPRHTIVNYHTAFSGITAEMLDAVDVTLADVQQSLLGTLLYANTVLVGHSIDSDLRALRIVHPHLIDTALLYPHPRGFPFKPSLKMLAATFLNQSIQSADMAGHDSCQDAVAALELFQMKVANGPTFGFPPTPPESAAYMTLVDKCHQSRLGVYTARPSADKESEVKPWSLFSSGEWADLVASTHLHNQPRDDGTTKVDQGGSNAPSNCFVAPVVASLVQVADQLQTHGASQDVMWIEVDAARTDPAVYMATPHVWKQDQHAQIVALNDELTAVHAALPPNTLQIVVPQAALNLFRHLRGVRLKTKWGDGWDSQWTDRDLKSLQYALSGALDSVVFLKHKKP</sequence>
<feature type="compositionally biased region" description="Polar residues" evidence="7">
    <location>
        <begin position="45"/>
        <end position="55"/>
    </location>
</feature>
<dbReference type="InterPro" id="IPR034922">
    <property type="entry name" value="REX1-like_exo"/>
</dbReference>
<evidence type="ECO:0000256" key="2">
    <source>
        <dbReference type="ARBA" id="ARBA00006357"/>
    </source>
</evidence>
<dbReference type="AlphaFoldDB" id="A0A024T9F9"/>
<dbReference type="InterPro" id="IPR012337">
    <property type="entry name" value="RNaseH-like_sf"/>
</dbReference>
<dbReference type="OrthoDB" id="206335at2759"/>
<evidence type="ECO:0000256" key="3">
    <source>
        <dbReference type="ARBA" id="ARBA00022722"/>
    </source>
</evidence>
<dbReference type="eggNOG" id="KOG2248">
    <property type="taxonomic scope" value="Eukaryota"/>
</dbReference>
<evidence type="ECO:0000256" key="6">
    <source>
        <dbReference type="ARBA" id="ARBA00023242"/>
    </source>
</evidence>
<dbReference type="InterPro" id="IPR047021">
    <property type="entry name" value="REXO1/3/4-like"/>
</dbReference>
<keyword evidence="6" id="KW-0539">Nucleus</keyword>
<dbReference type="GO" id="GO:0004527">
    <property type="term" value="F:exonuclease activity"/>
    <property type="evidence" value="ECO:0007669"/>
    <property type="project" value="UniProtKB-KW"/>
</dbReference>
<dbReference type="GeneID" id="20091627"/>
<keyword evidence="5" id="KW-0269">Exonuclease</keyword>
<dbReference type="Pfam" id="PF00929">
    <property type="entry name" value="RNase_T"/>
    <property type="match status" value="1"/>
</dbReference>
<evidence type="ECO:0000256" key="7">
    <source>
        <dbReference type="SAM" id="MobiDB-lite"/>
    </source>
</evidence>
<dbReference type="CDD" id="cd06145">
    <property type="entry name" value="REX1_like"/>
    <property type="match status" value="1"/>
</dbReference>
<dbReference type="PANTHER" id="PTHR12801:SF115">
    <property type="entry name" value="FI18136P1-RELATED"/>
    <property type="match status" value="1"/>
</dbReference>
<name>A0A024T9F9_9STRA</name>
<dbReference type="GO" id="GO:0003676">
    <property type="term" value="F:nucleic acid binding"/>
    <property type="evidence" value="ECO:0007669"/>
    <property type="project" value="InterPro"/>
</dbReference>
<dbReference type="SMART" id="SM00479">
    <property type="entry name" value="EXOIII"/>
    <property type="match status" value="1"/>
</dbReference>
<feature type="region of interest" description="Disordered" evidence="7">
    <location>
        <begin position="1"/>
        <end position="98"/>
    </location>
</feature>
<dbReference type="Gene3D" id="3.30.420.10">
    <property type="entry name" value="Ribonuclease H-like superfamily/Ribonuclease H"/>
    <property type="match status" value="1"/>
</dbReference>
<feature type="compositionally biased region" description="Low complexity" evidence="7">
    <location>
        <begin position="27"/>
        <end position="41"/>
    </location>
</feature>
<comment type="similarity">
    <text evidence="2">Belongs to the REXO1/REXO3 family.</text>
</comment>
<reference evidence="9" key="1">
    <citation type="submission" date="2013-12" db="EMBL/GenBank/DDBJ databases">
        <title>The Genome Sequence of Aphanomyces invadans NJM9701.</title>
        <authorList>
            <consortium name="The Broad Institute Genomics Platform"/>
            <person name="Russ C."/>
            <person name="Tyler B."/>
            <person name="van West P."/>
            <person name="Dieguez-Uribeondo J."/>
            <person name="Young S.K."/>
            <person name="Zeng Q."/>
            <person name="Gargeya S."/>
            <person name="Fitzgerald M."/>
            <person name="Abouelleil A."/>
            <person name="Alvarado L."/>
            <person name="Chapman S.B."/>
            <person name="Gainer-Dewar J."/>
            <person name="Goldberg J."/>
            <person name="Griggs A."/>
            <person name="Gujja S."/>
            <person name="Hansen M."/>
            <person name="Howarth C."/>
            <person name="Imamovic A."/>
            <person name="Ireland A."/>
            <person name="Larimer J."/>
            <person name="McCowan C."/>
            <person name="Murphy C."/>
            <person name="Pearson M."/>
            <person name="Poon T.W."/>
            <person name="Priest M."/>
            <person name="Roberts A."/>
            <person name="Saif S."/>
            <person name="Shea T."/>
            <person name="Sykes S."/>
            <person name="Wortman J."/>
            <person name="Nusbaum C."/>
            <person name="Birren B."/>
        </authorList>
    </citation>
    <scope>NUCLEOTIDE SEQUENCE [LARGE SCALE GENOMIC DNA]</scope>
    <source>
        <strain evidence="9">NJM9701</strain>
    </source>
</reference>
<organism evidence="9">
    <name type="scientific">Aphanomyces invadans</name>
    <dbReference type="NCBI Taxonomy" id="157072"/>
    <lineage>
        <taxon>Eukaryota</taxon>
        <taxon>Sar</taxon>
        <taxon>Stramenopiles</taxon>
        <taxon>Oomycota</taxon>
        <taxon>Saprolegniomycetes</taxon>
        <taxon>Saprolegniales</taxon>
        <taxon>Verrucalvaceae</taxon>
        <taxon>Aphanomyces</taxon>
    </lineage>
</organism>
<feature type="compositionally biased region" description="Basic and acidic residues" evidence="7">
    <location>
        <begin position="89"/>
        <end position="98"/>
    </location>
</feature>
<dbReference type="PANTHER" id="PTHR12801">
    <property type="entry name" value="RNA EXONUCLEASE REXO1 / RECO3 FAMILY MEMBER-RELATED"/>
    <property type="match status" value="1"/>
</dbReference>
<feature type="domain" description="Exonuclease" evidence="8">
    <location>
        <begin position="464"/>
        <end position="625"/>
    </location>
</feature>
<feature type="compositionally biased region" description="Acidic residues" evidence="7">
    <location>
        <begin position="8"/>
        <end position="18"/>
    </location>
</feature>
<protein>
    <recommendedName>
        <fullName evidence="8">Exonuclease domain-containing protein</fullName>
    </recommendedName>
</protein>
<evidence type="ECO:0000259" key="8">
    <source>
        <dbReference type="SMART" id="SM00479"/>
    </source>
</evidence>
<comment type="subcellular location">
    <subcellularLocation>
        <location evidence="1">Nucleus</location>
    </subcellularLocation>
</comment>
<dbReference type="VEuPathDB" id="FungiDB:H310_14577"/>
<gene>
    <name evidence="9" type="ORF">H310_14577</name>
</gene>
<keyword evidence="4" id="KW-0378">Hydrolase</keyword>
<dbReference type="RefSeq" id="XP_008880680.1">
    <property type="nucleotide sequence ID" value="XM_008882458.1"/>
</dbReference>
<dbReference type="FunFam" id="3.30.420.10:FF:000019">
    <property type="entry name" value="RNA exonuclease NEF-sp"/>
    <property type="match status" value="1"/>
</dbReference>